<accession>A0ABQ3YMX1</accession>
<dbReference type="EMBL" id="BOML01000003">
    <property type="protein sequence ID" value="GID98920.1"/>
    <property type="molecule type" value="Genomic_DNA"/>
</dbReference>
<dbReference type="Pfam" id="PF05685">
    <property type="entry name" value="Uma2"/>
    <property type="match status" value="1"/>
</dbReference>
<dbReference type="Gene3D" id="3.90.1570.10">
    <property type="entry name" value="tt1808, chain A"/>
    <property type="match status" value="1"/>
</dbReference>
<gene>
    <name evidence="2" type="ORF">Adu01nite_02710</name>
</gene>
<dbReference type="PANTHER" id="PTHR35400">
    <property type="entry name" value="SLR1083 PROTEIN"/>
    <property type="match status" value="1"/>
</dbReference>
<dbReference type="Proteomes" id="UP000637628">
    <property type="component" value="Unassembled WGS sequence"/>
</dbReference>
<reference evidence="2 3" key="1">
    <citation type="submission" date="2021-01" db="EMBL/GenBank/DDBJ databases">
        <title>Whole genome shotgun sequence of Actinoplanes durhamensis NBRC 14914.</title>
        <authorList>
            <person name="Komaki H."/>
            <person name="Tamura T."/>
        </authorList>
    </citation>
    <scope>NUCLEOTIDE SEQUENCE [LARGE SCALE GENOMIC DNA]</scope>
    <source>
        <strain evidence="2 3">NBRC 14914</strain>
    </source>
</reference>
<dbReference type="InterPro" id="IPR008538">
    <property type="entry name" value="Uma2"/>
</dbReference>
<dbReference type="InterPro" id="IPR012296">
    <property type="entry name" value="Nuclease_put_TT1808"/>
</dbReference>
<proteinExistence type="predicted"/>
<keyword evidence="3" id="KW-1185">Reference proteome</keyword>
<dbReference type="RefSeq" id="WP_203724349.1">
    <property type="nucleotide sequence ID" value="NZ_BAAATX010000008.1"/>
</dbReference>
<dbReference type="InterPro" id="IPR011335">
    <property type="entry name" value="Restrct_endonuc-II-like"/>
</dbReference>
<sequence length="196" mass="22418">MTATQADLLLTGGWTVDRWKELPEYPRYELIDGWLALLDRPAVYQFPLVDVCKALDAECPPDLLAVHRISLEVDARSRPCPDVVVLKTDHSDRSPVPIADAVLVFEVVPPDWNVRDLFVKETVYGRAGVPHYWLLDRSEPAGFTLMVLRPDGKGRFDVVESTHDVFTTTEPYPVTIDLPALTTRWRKRWERIRPRG</sequence>
<dbReference type="SUPFAM" id="SSF52980">
    <property type="entry name" value="Restriction endonuclease-like"/>
    <property type="match status" value="1"/>
</dbReference>
<evidence type="ECO:0000259" key="1">
    <source>
        <dbReference type="Pfam" id="PF05685"/>
    </source>
</evidence>
<evidence type="ECO:0000313" key="2">
    <source>
        <dbReference type="EMBL" id="GID98920.1"/>
    </source>
</evidence>
<protein>
    <recommendedName>
        <fullName evidence="1">Putative restriction endonuclease domain-containing protein</fullName>
    </recommendedName>
</protein>
<comment type="caution">
    <text evidence="2">The sequence shown here is derived from an EMBL/GenBank/DDBJ whole genome shotgun (WGS) entry which is preliminary data.</text>
</comment>
<organism evidence="2 3">
    <name type="scientific">Paractinoplanes durhamensis</name>
    <dbReference type="NCBI Taxonomy" id="113563"/>
    <lineage>
        <taxon>Bacteria</taxon>
        <taxon>Bacillati</taxon>
        <taxon>Actinomycetota</taxon>
        <taxon>Actinomycetes</taxon>
        <taxon>Micromonosporales</taxon>
        <taxon>Micromonosporaceae</taxon>
        <taxon>Paractinoplanes</taxon>
    </lineage>
</organism>
<evidence type="ECO:0000313" key="3">
    <source>
        <dbReference type="Proteomes" id="UP000637628"/>
    </source>
</evidence>
<feature type="domain" description="Putative restriction endonuclease" evidence="1">
    <location>
        <begin position="22"/>
        <end position="157"/>
    </location>
</feature>
<name>A0ABQ3YMX1_9ACTN</name>
<dbReference type="PANTHER" id="PTHR35400:SF3">
    <property type="entry name" value="SLL1072 PROTEIN"/>
    <property type="match status" value="1"/>
</dbReference>
<dbReference type="CDD" id="cd06260">
    <property type="entry name" value="DUF820-like"/>
    <property type="match status" value="1"/>
</dbReference>